<dbReference type="GO" id="GO:0006355">
    <property type="term" value="P:regulation of DNA-templated transcription"/>
    <property type="evidence" value="ECO:0007669"/>
    <property type="project" value="InterPro"/>
</dbReference>
<dbReference type="Pfam" id="PF00076">
    <property type="entry name" value="RRM_1"/>
    <property type="match status" value="1"/>
</dbReference>
<dbReference type="CDD" id="cd12533">
    <property type="entry name" value="RRM_EWS"/>
    <property type="match status" value="1"/>
</dbReference>
<dbReference type="FunFam" id="3.30.70.330:FF:000127">
    <property type="entry name" value="RNA-binding protein EWS isoform 1"/>
    <property type="match status" value="1"/>
</dbReference>
<evidence type="ECO:0000313" key="7">
    <source>
        <dbReference type="EMBL" id="KAF6403336.1"/>
    </source>
</evidence>
<proteinExistence type="predicted"/>
<dbReference type="InterPro" id="IPR034870">
    <property type="entry name" value="TET_fam"/>
</dbReference>
<evidence type="ECO:0000259" key="6">
    <source>
        <dbReference type="PROSITE" id="PS50102"/>
    </source>
</evidence>
<dbReference type="SMART" id="SM00360">
    <property type="entry name" value="RRM"/>
    <property type="match status" value="1"/>
</dbReference>
<dbReference type="AlphaFoldDB" id="A0A7J8BXU8"/>
<dbReference type="Proteomes" id="UP000550707">
    <property type="component" value="Unassembled WGS sequence"/>
</dbReference>
<keyword evidence="8" id="KW-1185">Reference proteome</keyword>
<feature type="domain" description="RRM" evidence="6">
    <location>
        <begin position="22"/>
        <end position="108"/>
    </location>
</feature>
<evidence type="ECO:0000256" key="3">
    <source>
        <dbReference type="ARBA" id="ARBA00023242"/>
    </source>
</evidence>
<feature type="region of interest" description="Disordered" evidence="5">
    <location>
        <begin position="101"/>
        <end position="136"/>
    </location>
</feature>
<sequence length="136" mass="14848">MDEGPDLDLGPPVDPDEDSDNSAIYVQGLNDNVTLDDLADFFKQCGVVKMNKRTGQPMIHIYLDKETGKPKGDATVSYEDPPTAKAAVDWFDGKDFQGSKLKVSLARKKPPMNSMRGGMPPREGRGMPPPLRGGTR</sequence>
<dbReference type="InterPro" id="IPR035979">
    <property type="entry name" value="RBD_domain_sf"/>
</dbReference>
<evidence type="ECO:0000256" key="1">
    <source>
        <dbReference type="ARBA" id="ARBA00004123"/>
    </source>
</evidence>
<dbReference type="SUPFAM" id="SSF54928">
    <property type="entry name" value="RNA-binding domain, RBD"/>
    <property type="match status" value="1"/>
</dbReference>
<comment type="subcellular location">
    <subcellularLocation>
        <location evidence="1">Nucleus</location>
    </subcellularLocation>
</comment>
<evidence type="ECO:0000256" key="4">
    <source>
        <dbReference type="PROSITE-ProRule" id="PRU00176"/>
    </source>
</evidence>
<feature type="compositionally biased region" description="Pro residues" evidence="5">
    <location>
        <begin position="127"/>
        <end position="136"/>
    </location>
</feature>
<reference evidence="7 8" key="1">
    <citation type="journal article" date="2020" name="Nature">
        <title>Six reference-quality genomes reveal evolution of bat adaptations.</title>
        <authorList>
            <person name="Jebb D."/>
            <person name="Huang Z."/>
            <person name="Pippel M."/>
            <person name="Hughes G.M."/>
            <person name="Lavrichenko K."/>
            <person name="Devanna P."/>
            <person name="Winkler S."/>
            <person name="Jermiin L.S."/>
            <person name="Skirmuntt E.C."/>
            <person name="Katzourakis A."/>
            <person name="Burkitt-Gray L."/>
            <person name="Ray D.A."/>
            <person name="Sullivan K.A.M."/>
            <person name="Roscito J.G."/>
            <person name="Kirilenko B.M."/>
            <person name="Davalos L.M."/>
            <person name="Corthals A.P."/>
            <person name="Power M.L."/>
            <person name="Jones G."/>
            <person name="Ransome R.D."/>
            <person name="Dechmann D.K.N."/>
            <person name="Locatelli A.G."/>
            <person name="Puechmaille S.J."/>
            <person name="Fedrigo O."/>
            <person name="Jarvis E.D."/>
            <person name="Hiller M."/>
            <person name="Vernes S.C."/>
            <person name="Myers E.W."/>
            <person name="Teeling E.C."/>
        </authorList>
    </citation>
    <scope>NUCLEOTIDE SEQUENCE [LARGE SCALE GENOMIC DNA]</scope>
    <source>
        <strain evidence="7">MMolMol1</strain>
        <tissue evidence="7">Muscle</tissue>
    </source>
</reference>
<dbReference type="EMBL" id="JACASF010000022">
    <property type="protein sequence ID" value="KAF6403336.1"/>
    <property type="molecule type" value="Genomic_DNA"/>
</dbReference>
<comment type="caution">
    <text evidence="7">The sequence shown here is derived from an EMBL/GenBank/DDBJ whole genome shotgun (WGS) entry which is preliminary data.</text>
</comment>
<name>A0A7J8BXU8_MOLMO</name>
<dbReference type="InterPro" id="IPR000504">
    <property type="entry name" value="RRM_dom"/>
</dbReference>
<dbReference type="InterPro" id="IPR012677">
    <property type="entry name" value="Nucleotide-bd_a/b_plait_sf"/>
</dbReference>
<feature type="region of interest" description="Disordered" evidence="5">
    <location>
        <begin position="1"/>
        <end position="23"/>
    </location>
</feature>
<dbReference type="GO" id="GO:0005634">
    <property type="term" value="C:nucleus"/>
    <property type="evidence" value="ECO:0007669"/>
    <property type="project" value="UniProtKB-SubCell"/>
</dbReference>
<protein>
    <submittedName>
        <fullName evidence="7">EWS RNA binding protein 1</fullName>
    </submittedName>
</protein>
<evidence type="ECO:0000313" key="8">
    <source>
        <dbReference type="Proteomes" id="UP000550707"/>
    </source>
</evidence>
<gene>
    <name evidence="7" type="ORF">HJG59_004687</name>
</gene>
<dbReference type="InterPro" id="IPR034869">
    <property type="entry name" value="EWS_RRM"/>
</dbReference>
<dbReference type="Gene3D" id="3.30.70.330">
    <property type="match status" value="1"/>
</dbReference>
<evidence type="ECO:0000256" key="5">
    <source>
        <dbReference type="SAM" id="MobiDB-lite"/>
    </source>
</evidence>
<organism evidence="7 8">
    <name type="scientific">Molossus molossus</name>
    <name type="common">Pallas' mastiff bat</name>
    <name type="synonym">Vespertilio molossus</name>
    <dbReference type="NCBI Taxonomy" id="27622"/>
    <lineage>
        <taxon>Eukaryota</taxon>
        <taxon>Metazoa</taxon>
        <taxon>Chordata</taxon>
        <taxon>Craniata</taxon>
        <taxon>Vertebrata</taxon>
        <taxon>Euteleostomi</taxon>
        <taxon>Mammalia</taxon>
        <taxon>Eutheria</taxon>
        <taxon>Laurasiatheria</taxon>
        <taxon>Chiroptera</taxon>
        <taxon>Yangochiroptera</taxon>
        <taxon>Molossidae</taxon>
        <taxon>Molossus</taxon>
    </lineage>
</organism>
<evidence type="ECO:0000256" key="2">
    <source>
        <dbReference type="ARBA" id="ARBA00022884"/>
    </source>
</evidence>
<accession>A0A7J8BXU8</accession>
<keyword evidence="3" id="KW-0539">Nucleus</keyword>
<keyword evidence="2 4" id="KW-0694">RNA-binding</keyword>
<dbReference type="PROSITE" id="PS50102">
    <property type="entry name" value="RRM"/>
    <property type="match status" value="1"/>
</dbReference>
<dbReference type="PANTHER" id="PTHR23238">
    <property type="entry name" value="RNA BINDING PROTEIN"/>
    <property type="match status" value="1"/>
</dbReference>
<dbReference type="GO" id="GO:0003723">
    <property type="term" value="F:RNA binding"/>
    <property type="evidence" value="ECO:0007669"/>
    <property type="project" value="UniProtKB-UniRule"/>
</dbReference>